<evidence type="ECO:0000256" key="9">
    <source>
        <dbReference type="ARBA" id="ARBA00022958"/>
    </source>
</evidence>
<keyword evidence="13" id="KW-0511">Multifunctional enzyme</keyword>
<feature type="binding site" evidence="18">
    <location>
        <position position="114"/>
    </location>
    <ligand>
        <name>K(+)</name>
        <dbReference type="ChEBI" id="CHEBI:29103"/>
    </ligand>
</feature>
<dbReference type="Gene3D" id="3.40.50.10260">
    <property type="entry name" value="YjeF N-terminal domain"/>
    <property type="match status" value="1"/>
</dbReference>
<evidence type="ECO:0000256" key="4">
    <source>
        <dbReference type="ARBA" id="ARBA00009524"/>
    </source>
</evidence>
<comment type="cofactor">
    <cofactor evidence="17">
        <name>Mg(2+)</name>
        <dbReference type="ChEBI" id="CHEBI:18420"/>
    </cofactor>
</comment>
<dbReference type="Pfam" id="PF01256">
    <property type="entry name" value="Carb_kinase"/>
    <property type="match status" value="1"/>
</dbReference>
<evidence type="ECO:0000256" key="5">
    <source>
        <dbReference type="ARBA" id="ARBA00022723"/>
    </source>
</evidence>
<dbReference type="NCBIfam" id="TIGR00196">
    <property type="entry name" value="yjeF_cterm"/>
    <property type="match status" value="1"/>
</dbReference>
<dbReference type="PANTHER" id="PTHR12592:SF0">
    <property type="entry name" value="ATP-DEPENDENT (S)-NAD(P)H-HYDRATE DEHYDRATASE"/>
    <property type="match status" value="1"/>
</dbReference>
<evidence type="ECO:0000256" key="12">
    <source>
        <dbReference type="ARBA" id="ARBA00023239"/>
    </source>
</evidence>
<evidence type="ECO:0000259" key="21">
    <source>
        <dbReference type="PROSITE" id="PS51385"/>
    </source>
</evidence>
<dbReference type="GO" id="GO:0005524">
    <property type="term" value="F:ATP binding"/>
    <property type="evidence" value="ECO:0007669"/>
    <property type="project" value="UniProtKB-UniRule"/>
</dbReference>
<evidence type="ECO:0000313" key="22">
    <source>
        <dbReference type="EMBL" id="QDP18574.1"/>
    </source>
</evidence>
<keyword evidence="23" id="KW-1185">Reference proteome</keyword>
<dbReference type="GO" id="GO:0110051">
    <property type="term" value="P:metabolite repair"/>
    <property type="evidence" value="ECO:0007669"/>
    <property type="project" value="TreeGrafter"/>
</dbReference>
<comment type="catalytic activity">
    <reaction evidence="16 17 19">
        <text>(6S)-NADPHX + ADP = AMP + phosphate + NADPH + H(+)</text>
        <dbReference type="Rhea" id="RHEA:32235"/>
        <dbReference type="ChEBI" id="CHEBI:15378"/>
        <dbReference type="ChEBI" id="CHEBI:43474"/>
        <dbReference type="ChEBI" id="CHEBI:57783"/>
        <dbReference type="ChEBI" id="CHEBI:64076"/>
        <dbReference type="ChEBI" id="CHEBI:456215"/>
        <dbReference type="ChEBI" id="CHEBI:456216"/>
        <dbReference type="EC" id="4.2.1.136"/>
    </reaction>
</comment>
<comment type="similarity">
    <text evidence="3 19">In the N-terminal section; belongs to the NnrE/AIBP family.</text>
</comment>
<evidence type="ECO:0000256" key="14">
    <source>
        <dbReference type="ARBA" id="ARBA00025153"/>
    </source>
</evidence>
<dbReference type="OrthoDB" id="9806925at2"/>
<feature type="domain" description="YjeF N-terminal" evidence="21">
    <location>
        <begin position="11"/>
        <end position="204"/>
    </location>
</feature>
<dbReference type="Proteomes" id="UP000321857">
    <property type="component" value="Chromosome"/>
</dbReference>
<feature type="binding site" evidence="18">
    <location>
        <position position="58"/>
    </location>
    <ligand>
        <name>K(+)</name>
        <dbReference type="ChEBI" id="CHEBI:29103"/>
    </ligand>
</feature>
<dbReference type="PIRSF" id="PIRSF017184">
    <property type="entry name" value="Nnr"/>
    <property type="match status" value="1"/>
</dbReference>
<feature type="binding site" evidence="18">
    <location>
        <position position="150"/>
    </location>
    <ligand>
        <name>K(+)</name>
        <dbReference type="ChEBI" id="CHEBI:29103"/>
    </ligand>
</feature>
<dbReference type="GO" id="GO:0052855">
    <property type="term" value="F:ADP-dependent NAD(P)H-hydrate dehydratase activity"/>
    <property type="evidence" value="ECO:0007669"/>
    <property type="project" value="UniProtKB-UniRule"/>
</dbReference>
<name>A0A516IP67_9SPHN</name>
<comment type="catalytic activity">
    <reaction evidence="2 18 19">
        <text>(6R)-NADPHX = (6S)-NADPHX</text>
        <dbReference type="Rhea" id="RHEA:32227"/>
        <dbReference type="ChEBI" id="CHEBI:64076"/>
        <dbReference type="ChEBI" id="CHEBI:64077"/>
        <dbReference type="EC" id="5.1.99.6"/>
    </reaction>
</comment>
<evidence type="ECO:0000313" key="23">
    <source>
        <dbReference type="Proteomes" id="UP000321857"/>
    </source>
</evidence>
<dbReference type="HAMAP" id="MF_01966">
    <property type="entry name" value="NADHX_epimerase"/>
    <property type="match status" value="1"/>
</dbReference>
<evidence type="ECO:0000256" key="18">
    <source>
        <dbReference type="HAMAP-Rule" id="MF_01966"/>
    </source>
</evidence>
<comment type="similarity">
    <text evidence="4 19">In the C-terminal section; belongs to the NnrD/CARKD family.</text>
</comment>
<dbReference type="GO" id="GO:0046872">
    <property type="term" value="F:metal ion binding"/>
    <property type="evidence" value="ECO:0007669"/>
    <property type="project" value="UniProtKB-UniRule"/>
</dbReference>
<dbReference type="Gene3D" id="3.40.1190.20">
    <property type="match status" value="1"/>
</dbReference>
<evidence type="ECO:0000256" key="15">
    <source>
        <dbReference type="ARBA" id="ARBA00048238"/>
    </source>
</evidence>
<dbReference type="EC" id="4.2.1.136" evidence="19"/>
<evidence type="ECO:0000256" key="8">
    <source>
        <dbReference type="ARBA" id="ARBA00022857"/>
    </source>
</evidence>
<accession>A0A516IP67</accession>
<dbReference type="NCBIfam" id="TIGR00197">
    <property type="entry name" value="yjeF_nterm"/>
    <property type="match status" value="1"/>
</dbReference>
<reference evidence="22 23" key="1">
    <citation type="submission" date="2019-07" db="EMBL/GenBank/DDBJ databases">
        <title>Sphingomonas AE3 Genome sequencing and assembly.</title>
        <authorList>
            <person name="Kim H."/>
        </authorList>
    </citation>
    <scope>NUCLEOTIDE SEQUENCE [LARGE SCALE GENOMIC DNA]</scope>
    <source>
        <strain evidence="22 23">AE3</strain>
    </source>
</reference>
<keyword evidence="5 18" id="KW-0479">Metal-binding</keyword>
<dbReference type="GO" id="GO:0046496">
    <property type="term" value="P:nicotinamide nucleotide metabolic process"/>
    <property type="evidence" value="ECO:0007669"/>
    <property type="project" value="UniProtKB-UniRule"/>
</dbReference>
<evidence type="ECO:0000256" key="1">
    <source>
        <dbReference type="ARBA" id="ARBA00000013"/>
    </source>
</evidence>
<dbReference type="RefSeq" id="WP_147493037.1">
    <property type="nucleotide sequence ID" value="NZ_CP041659.1"/>
</dbReference>
<dbReference type="GO" id="GO:0052856">
    <property type="term" value="F:NAD(P)HX epimerase activity"/>
    <property type="evidence" value="ECO:0007669"/>
    <property type="project" value="UniProtKB-UniRule"/>
</dbReference>
<dbReference type="PROSITE" id="PS51383">
    <property type="entry name" value="YJEF_C_3"/>
    <property type="match status" value="1"/>
</dbReference>
<feature type="binding site" evidence="17">
    <location>
        <position position="395"/>
    </location>
    <ligand>
        <name>AMP</name>
        <dbReference type="ChEBI" id="CHEBI:456215"/>
    </ligand>
</feature>
<evidence type="ECO:0000256" key="11">
    <source>
        <dbReference type="ARBA" id="ARBA00023235"/>
    </source>
</evidence>
<comment type="function">
    <text evidence="14 19">Bifunctional enzyme that catalyzes the epimerization of the S- and R-forms of NAD(P)HX and the dehydration of the S-form of NAD(P)HX at the expense of ADP, which is converted to AMP. This allows the repair of both epimers of NAD(P)HX, a damaged form of NAD(P)H that is a result of enzymatic or heat-dependent hydration.</text>
</comment>
<comment type="similarity">
    <text evidence="17">Belongs to the NnrD/CARKD family.</text>
</comment>
<dbReference type="EC" id="5.1.99.6" evidence="19"/>
<feature type="binding site" evidence="17">
    <location>
        <position position="289"/>
    </location>
    <ligand>
        <name>(6S)-NADPHX</name>
        <dbReference type="ChEBI" id="CHEBI:64076"/>
    </ligand>
</feature>
<feature type="binding site" evidence="18">
    <location>
        <begin position="57"/>
        <end position="61"/>
    </location>
    <ligand>
        <name>(6S)-NADPHX</name>
        <dbReference type="ChEBI" id="CHEBI:64076"/>
    </ligand>
</feature>
<evidence type="ECO:0000259" key="20">
    <source>
        <dbReference type="PROSITE" id="PS51383"/>
    </source>
</evidence>
<feature type="binding site" evidence="18">
    <location>
        <begin position="118"/>
        <end position="124"/>
    </location>
    <ligand>
        <name>(6S)-NADPHX</name>
        <dbReference type="ChEBI" id="CHEBI:64076"/>
    </ligand>
</feature>
<dbReference type="InterPro" id="IPR029056">
    <property type="entry name" value="Ribokinase-like"/>
</dbReference>
<evidence type="ECO:0000256" key="7">
    <source>
        <dbReference type="ARBA" id="ARBA00022840"/>
    </source>
</evidence>
<protein>
    <recommendedName>
        <fullName evidence="19">Bifunctional NAD(P)H-hydrate repair enzyme</fullName>
    </recommendedName>
    <alternativeName>
        <fullName evidence="19">Nicotinamide nucleotide repair protein</fullName>
    </alternativeName>
    <domain>
        <recommendedName>
            <fullName evidence="19">ADP-dependent (S)-NAD(P)H-hydrate dehydratase</fullName>
            <ecNumber evidence="19">4.2.1.136</ecNumber>
        </recommendedName>
        <alternativeName>
            <fullName evidence="19">ADP-dependent NAD(P)HX dehydratase</fullName>
        </alternativeName>
    </domain>
    <domain>
        <recommendedName>
            <fullName evidence="19">NAD(P)H-hydrate epimerase</fullName>
            <ecNumber evidence="19">5.1.99.6</ecNumber>
        </recommendedName>
    </domain>
</protein>
<dbReference type="EMBL" id="CP041659">
    <property type="protein sequence ID" value="QDP18574.1"/>
    <property type="molecule type" value="Genomic_DNA"/>
</dbReference>
<dbReference type="CDD" id="cd01171">
    <property type="entry name" value="YXKO-related"/>
    <property type="match status" value="1"/>
</dbReference>
<organism evidence="22 23">
    <name type="scientific">Sphingomonas xanthus</name>
    <dbReference type="NCBI Taxonomy" id="2594473"/>
    <lineage>
        <taxon>Bacteria</taxon>
        <taxon>Pseudomonadati</taxon>
        <taxon>Pseudomonadota</taxon>
        <taxon>Alphaproteobacteria</taxon>
        <taxon>Sphingomonadales</taxon>
        <taxon>Sphingomonadaceae</taxon>
        <taxon>Sphingomonas</taxon>
    </lineage>
</organism>
<comment type="catalytic activity">
    <reaction evidence="15 17 19">
        <text>(6S)-NADHX + ADP = AMP + phosphate + NADH + H(+)</text>
        <dbReference type="Rhea" id="RHEA:32223"/>
        <dbReference type="ChEBI" id="CHEBI:15378"/>
        <dbReference type="ChEBI" id="CHEBI:43474"/>
        <dbReference type="ChEBI" id="CHEBI:57945"/>
        <dbReference type="ChEBI" id="CHEBI:64074"/>
        <dbReference type="ChEBI" id="CHEBI:456215"/>
        <dbReference type="ChEBI" id="CHEBI:456216"/>
        <dbReference type="EC" id="4.2.1.136"/>
    </reaction>
</comment>
<evidence type="ECO:0000256" key="19">
    <source>
        <dbReference type="PIRNR" id="PIRNR017184"/>
    </source>
</evidence>
<keyword evidence="10 17" id="KW-0520">NAD</keyword>
<evidence type="ECO:0000256" key="6">
    <source>
        <dbReference type="ARBA" id="ARBA00022741"/>
    </source>
</evidence>
<keyword evidence="7 17" id="KW-0067">ATP-binding</keyword>
<comment type="subunit">
    <text evidence="17">Homotetramer.</text>
</comment>
<evidence type="ECO:0000256" key="3">
    <source>
        <dbReference type="ARBA" id="ARBA00006001"/>
    </source>
</evidence>
<feature type="binding site" evidence="17">
    <location>
        <position position="237"/>
    </location>
    <ligand>
        <name>(6S)-NADPHX</name>
        <dbReference type="ChEBI" id="CHEBI:64076"/>
    </ligand>
</feature>
<dbReference type="SUPFAM" id="SSF64153">
    <property type="entry name" value="YjeF N-terminal domain-like"/>
    <property type="match status" value="1"/>
</dbReference>
<comment type="similarity">
    <text evidence="18">Belongs to the NnrE/AIBP family.</text>
</comment>
<feature type="binding site" evidence="17">
    <location>
        <position position="396"/>
    </location>
    <ligand>
        <name>(6S)-NADPHX</name>
        <dbReference type="ChEBI" id="CHEBI:64076"/>
    </ligand>
</feature>
<dbReference type="InterPro" id="IPR004443">
    <property type="entry name" value="YjeF_N_dom"/>
</dbReference>
<dbReference type="InterPro" id="IPR030677">
    <property type="entry name" value="Nnr"/>
</dbReference>
<dbReference type="AlphaFoldDB" id="A0A516IP67"/>
<dbReference type="HAMAP" id="MF_01965">
    <property type="entry name" value="NADHX_dehydratase"/>
    <property type="match status" value="1"/>
</dbReference>
<feature type="binding site" evidence="18">
    <location>
        <position position="147"/>
    </location>
    <ligand>
        <name>(6S)-NADPHX</name>
        <dbReference type="ChEBI" id="CHEBI:64076"/>
    </ligand>
</feature>
<keyword evidence="8 17" id="KW-0521">NADP</keyword>
<sequence>MNRPILTAADMRAVERRAIDAGTEETLLMERAGRALAEAVRQFIGPRDTLVLCGPGNNGGDGYVAARHLALFGYPVRVATLAEPSSKAARWARAQWDGPVEDFQHADAAPIVIDCLFGTGLDRELQPSVSTRLASLVGQALIAVACDLPSGVASDDGRMLSETGIYDLTVTFGALKPAHRLMPAMERMGRVVLADIGIGGTSAWFEIGEPALPPLNPCGHKYDRGLVHCLAGEMPGAISLAATAAARAGAGYVRISTSRPIAGIPASIVQTGTAELQDERIGCILVGPGLGQVPQVLTLALTAPRPIVIDADGIGQIGEPERLHGHDVILTPHEGEFEKLFGNLGGSKAERASAASQRSQAVVVLKGPDTLVAAPDGRMGFAPPAPPWLATAGSGDVLAGIIAALRARGMTAFDAACAGVWLHGRAAERAGSAMIADDLLSAISAILR</sequence>
<keyword evidence="9 18" id="KW-0630">Potassium</keyword>
<comment type="function">
    <text evidence="18">Catalyzes the epimerization of the S- and R-forms of NAD(P)HX, a damaged form of NAD(P)H that is a result of enzymatic or heat-dependent hydration. This is a prerequisite for the S-specific NAD(P)H-hydrate dehydratase to allow the repair of both epimers of NAD(P)HX.</text>
</comment>
<dbReference type="InterPro" id="IPR000631">
    <property type="entry name" value="CARKD"/>
</dbReference>
<proteinExistence type="inferred from homology"/>
<comment type="cofactor">
    <cofactor evidence="18 19">
        <name>K(+)</name>
        <dbReference type="ChEBI" id="CHEBI:29103"/>
    </cofactor>
    <text evidence="18 19">Binds 1 potassium ion per subunit.</text>
</comment>
<comment type="caution">
    <text evidence="18">Lacks conserved residue(s) required for the propagation of feature annotation.</text>
</comment>
<keyword evidence="11 18" id="KW-0413">Isomerase</keyword>
<dbReference type="PROSITE" id="PS01050">
    <property type="entry name" value="YJEF_C_2"/>
    <property type="match status" value="1"/>
</dbReference>
<dbReference type="PROSITE" id="PS51385">
    <property type="entry name" value="YJEF_N"/>
    <property type="match status" value="1"/>
</dbReference>
<evidence type="ECO:0000256" key="17">
    <source>
        <dbReference type="HAMAP-Rule" id="MF_01965"/>
    </source>
</evidence>
<dbReference type="InterPro" id="IPR036652">
    <property type="entry name" value="YjeF_N_dom_sf"/>
</dbReference>
<evidence type="ECO:0000256" key="16">
    <source>
        <dbReference type="ARBA" id="ARBA00049209"/>
    </source>
</evidence>
<keyword evidence="12 17" id="KW-0456">Lyase</keyword>
<evidence type="ECO:0000256" key="10">
    <source>
        <dbReference type="ARBA" id="ARBA00023027"/>
    </source>
</evidence>
<dbReference type="KEGG" id="sxa:FMM02_00515"/>
<evidence type="ECO:0000256" key="2">
    <source>
        <dbReference type="ARBA" id="ARBA00000909"/>
    </source>
</evidence>
<dbReference type="SUPFAM" id="SSF53613">
    <property type="entry name" value="Ribokinase-like"/>
    <property type="match status" value="1"/>
</dbReference>
<comment type="function">
    <text evidence="17">Catalyzes the dehydration of the S-form of NAD(P)HX at the expense of ADP, which is converted to AMP. Together with NAD(P)HX epimerase, which catalyzes the epimerization of the S- and R-forms, the enzyme allows the repair of both epimers of NAD(P)HX, a damaged form of NAD(P)H that is a result of enzymatic or heat-dependent hydration.</text>
</comment>
<feature type="domain" description="YjeF C-terminal" evidence="20">
    <location>
        <begin position="204"/>
        <end position="448"/>
    </location>
</feature>
<dbReference type="Pfam" id="PF03853">
    <property type="entry name" value="YjeF_N"/>
    <property type="match status" value="1"/>
</dbReference>
<dbReference type="InterPro" id="IPR017953">
    <property type="entry name" value="Carbohydrate_kinase_pred_CS"/>
</dbReference>
<keyword evidence="6 17" id="KW-0547">Nucleotide-binding</keyword>
<evidence type="ECO:0000256" key="13">
    <source>
        <dbReference type="ARBA" id="ARBA00023268"/>
    </source>
</evidence>
<gene>
    <name evidence="17" type="primary">nnrD</name>
    <name evidence="18" type="synonym">nnrE</name>
    <name evidence="22" type="ORF">FMM02_00515</name>
</gene>
<feature type="binding site" evidence="17">
    <location>
        <position position="333"/>
    </location>
    <ligand>
        <name>(6S)-NADPHX</name>
        <dbReference type="ChEBI" id="CHEBI:64076"/>
    </ligand>
</feature>
<feature type="binding site" evidence="17">
    <location>
        <begin position="366"/>
        <end position="370"/>
    </location>
    <ligand>
        <name>AMP</name>
        <dbReference type="ChEBI" id="CHEBI:456215"/>
    </ligand>
</feature>
<dbReference type="PANTHER" id="PTHR12592">
    <property type="entry name" value="ATP-DEPENDENT (S)-NAD(P)H-HYDRATE DEHYDRATASE FAMILY MEMBER"/>
    <property type="match status" value="1"/>
</dbReference>
<comment type="catalytic activity">
    <reaction evidence="1 18 19">
        <text>(6R)-NADHX = (6S)-NADHX</text>
        <dbReference type="Rhea" id="RHEA:32215"/>
        <dbReference type="ChEBI" id="CHEBI:64074"/>
        <dbReference type="ChEBI" id="CHEBI:64075"/>
        <dbReference type="EC" id="5.1.99.6"/>
    </reaction>
</comment>